<gene>
    <name evidence="1" type="ORF">CRM22_008266</name>
</gene>
<evidence type="ECO:0000313" key="1">
    <source>
        <dbReference type="EMBL" id="TGZ60972.1"/>
    </source>
</evidence>
<comment type="caution">
    <text evidence="1">The sequence shown here is derived from an EMBL/GenBank/DDBJ whole genome shotgun (WGS) entry which is preliminary data.</text>
</comment>
<name>A0A4S2LC27_OPIFE</name>
<sequence length="137" mass="15851">MCEQHSLFSYQSALSLHHALKSFVHSIIFLVSTIFYGRKFLESVFAVSCVVSPEKQLNKRCKSIKTSLELHNQDFRVYGLLLRKEDGLEMMNMSEIKAHNHLWITDSGNEKPGRAISQELLFLQMMQEIHALILKKI</sequence>
<reference evidence="1 2" key="1">
    <citation type="journal article" date="2019" name="BMC Genomics">
        <title>New insights from Opisthorchis felineus genome: update on genomics of the epidemiologically important liver flukes.</title>
        <authorList>
            <person name="Ershov N.I."/>
            <person name="Mordvinov V.A."/>
            <person name="Prokhortchouk E.B."/>
            <person name="Pakharukova M.Y."/>
            <person name="Gunbin K.V."/>
            <person name="Ustyantsev K."/>
            <person name="Genaev M.A."/>
            <person name="Blinov A.G."/>
            <person name="Mazur A."/>
            <person name="Boulygina E."/>
            <person name="Tsygankova S."/>
            <person name="Khrameeva E."/>
            <person name="Chekanov N."/>
            <person name="Fan G."/>
            <person name="Xiao A."/>
            <person name="Zhang H."/>
            <person name="Xu X."/>
            <person name="Yang H."/>
            <person name="Solovyev V."/>
            <person name="Lee S.M."/>
            <person name="Liu X."/>
            <person name="Afonnikov D.A."/>
            <person name="Skryabin K.G."/>
        </authorList>
    </citation>
    <scope>NUCLEOTIDE SEQUENCE [LARGE SCALE GENOMIC DNA]</scope>
    <source>
        <strain evidence="1">AK-0245</strain>
        <tissue evidence="1">Whole organism</tissue>
    </source>
</reference>
<dbReference type="AlphaFoldDB" id="A0A4S2LC27"/>
<evidence type="ECO:0000313" key="2">
    <source>
        <dbReference type="Proteomes" id="UP000308267"/>
    </source>
</evidence>
<keyword evidence="2" id="KW-1185">Reference proteome</keyword>
<organism evidence="1 2">
    <name type="scientific">Opisthorchis felineus</name>
    <dbReference type="NCBI Taxonomy" id="147828"/>
    <lineage>
        <taxon>Eukaryota</taxon>
        <taxon>Metazoa</taxon>
        <taxon>Spiralia</taxon>
        <taxon>Lophotrochozoa</taxon>
        <taxon>Platyhelminthes</taxon>
        <taxon>Trematoda</taxon>
        <taxon>Digenea</taxon>
        <taxon>Opisthorchiida</taxon>
        <taxon>Opisthorchiata</taxon>
        <taxon>Opisthorchiidae</taxon>
        <taxon>Opisthorchis</taxon>
    </lineage>
</organism>
<dbReference type="Proteomes" id="UP000308267">
    <property type="component" value="Unassembled WGS sequence"/>
</dbReference>
<protein>
    <submittedName>
        <fullName evidence="1">Uncharacterized protein</fullName>
    </submittedName>
</protein>
<dbReference type="EMBL" id="SJOL01008180">
    <property type="protein sequence ID" value="TGZ60972.1"/>
    <property type="molecule type" value="Genomic_DNA"/>
</dbReference>
<accession>A0A4S2LC27</accession>
<proteinExistence type="predicted"/>